<dbReference type="InterPro" id="IPR004089">
    <property type="entry name" value="MCPsignal_dom"/>
</dbReference>
<dbReference type="Pfam" id="PF13426">
    <property type="entry name" value="PAS_9"/>
    <property type="match status" value="2"/>
</dbReference>
<proteinExistence type="inferred from homology"/>
<dbReference type="InterPro" id="IPR003660">
    <property type="entry name" value="HAMP_dom"/>
</dbReference>
<dbReference type="CDD" id="cd11386">
    <property type="entry name" value="MCP_signal"/>
    <property type="match status" value="1"/>
</dbReference>
<name>A0A8F5ZF61_METHU</name>
<dbReference type="PANTHER" id="PTHR32089:SF112">
    <property type="entry name" value="LYSOZYME-LIKE PROTEIN-RELATED"/>
    <property type="match status" value="1"/>
</dbReference>
<evidence type="ECO:0000256" key="3">
    <source>
        <dbReference type="PROSITE-ProRule" id="PRU00284"/>
    </source>
</evidence>
<dbReference type="PROSITE" id="PS50111">
    <property type="entry name" value="CHEMOTAXIS_TRANSDUC_2"/>
    <property type="match status" value="1"/>
</dbReference>
<dbReference type="AlphaFoldDB" id="A0A8F5ZF61"/>
<dbReference type="Pfam" id="PF18947">
    <property type="entry name" value="HAMP_2"/>
    <property type="match status" value="1"/>
</dbReference>
<dbReference type="OrthoDB" id="8523at2157"/>
<comment type="similarity">
    <text evidence="2">Belongs to the methyl-accepting chemotaxis (MCP) protein family.</text>
</comment>
<gene>
    <name evidence="6" type="ORF">KSK55_12605</name>
</gene>
<dbReference type="Pfam" id="PF08448">
    <property type="entry name" value="PAS_4"/>
    <property type="match status" value="4"/>
</dbReference>
<evidence type="ECO:0000259" key="4">
    <source>
        <dbReference type="PROSITE" id="PS50111"/>
    </source>
</evidence>
<feature type="domain" description="PAS" evidence="5">
    <location>
        <begin position="35"/>
        <end position="82"/>
    </location>
</feature>
<evidence type="ECO:0000313" key="6">
    <source>
        <dbReference type="EMBL" id="QXO94164.1"/>
    </source>
</evidence>
<evidence type="ECO:0000259" key="5">
    <source>
        <dbReference type="PROSITE" id="PS50112"/>
    </source>
</evidence>
<evidence type="ECO:0000313" key="7">
    <source>
        <dbReference type="Proteomes" id="UP000694228"/>
    </source>
</evidence>
<keyword evidence="1 3" id="KW-0807">Transducer</keyword>
<dbReference type="GO" id="GO:0016020">
    <property type="term" value="C:membrane"/>
    <property type="evidence" value="ECO:0007669"/>
    <property type="project" value="InterPro"/>
</dbReference>
<reference evidence="6 7" key="1">
    <citation type="submission" date="2021-06" db="EMBL/GenBank/DDBJ databases">
        <title>Complete genome sequence of the secondary alcohol utilizing methanogen Methanospirillum hungatei strain GP1.</title>
        <authorList>
            <person name="Day L.A."/>
            <person name="Costa K.C."/>
        </authorList>
    </citation>
    <scope>NUCLEOTIDE SEQUENCE [LARGE SCALE GENOMIC DNA]</scope>
    <source>
        <strain evidence="6 7">GP1</strain>
    </source>
</reference>
<dbReference type="Pfam" id="PF00015">
    <property type="entry name" value="MCPsignal"/>
    <property type="match status" value="1"/>
</dbReference>
<accession>A0A8F5ZF61</accession>
<dbReference type="SMART" id="SM00091">
    <property type="entry name" value="PAS"/>
    <property type="match status" value="6"/>
</dbReference>
<dbReference type="SMART" id="SM00283">
    <property type="entry name" value="MA"/>
    <property type="match status" value="1"/>
</dbReference>
<dbReference type="PANTHER" id="PTHR32089">
    <property type="entry name" value="METHYL-ACCEPTING CHEMOTAXIS PROTEIN MCPB"/>
    <property type="match status" value="1"/>
</dbReference>
<feature type="domain" description="Methyl-accepting transducer" evidence="4">
    <location>
        <begin position="899"/>
        <end position="1135"/>
    </location>
</feature>
<dbReference type="InterPro" id="IPR013656">
    <property type="entry name" value="PAS_4"/>
</dbReference>
<evidence type="ECO:0000256" key="1">
    <source>
        <dbReference type="ARBA" id="ARBA00023224"/>
    </source>
</evidence>
<feature type="domain" description="PAS" evidence="5">
    <location>
        <begin position="510"/>
        <end position="538"/>
    </location>
</feature>
<dbReference type="PROSITE" id="PS50112">
    <property type="entry name" value="PAS"/>
    <property type="match status" value="2"/>
</dbReference>
<evidence type="ECO:0000256" key="2">
    <source>
        <dbReference type="ARBA" id="ARBA00029447"/>
    </source>
</evidence>
<dbReference type="EMBL" id="CP077107">
    <property type="protein sequence ID" value="QXO94164.1"/>
    <property type="molecule type" value="Genomic_DNA"/>
</dbReference>
<sequence>MNGEIFPAKVTLSTSIYEGETCILATVVDNTGNVLLEETEALINGNPYALIVLNPDLTIADVNPAFSNISGYVRQEWISKNLSDFTILKREGPAVDEAMKDKKTVSGKIIVQFPTGIRHMEYSYIPVFDANGELIKVYDIFADQTDIIEKLHESETLISENPTSIITTDMKGNFLQFNKAFLELTMMSGELLRTMNLGDFKLLSREGATFSDALTSKNPEKGTMVVDFGDRIKVLEYTYLPVLDVNNTIQKVLCIYNDLTDLKIYIEENKTFVSENPYAIFTLNLDLQITDANPAFSKLSGYPTEQLLKMRLQDFNVIQREGPSVSDAIKSGKLEGGSMVVQFPIGIRHVDYFYIPIKDPRGNIHKIIEIFLDRTNLVEQLHESDTLISENPTSIITTDLKGNFLQFNKAFMNLTMIPEERLRTMNLADFKLISREGAMFSDVLSSKSPENGSMVVDFGDRIKVLEYTYLPVLDVNNTIQKVLCIYNDLTDLKTFIEENKSFVSENPYAIFTLNLDLQITDVNPAFSKLSGYSTEQLLKMKIQDFTVIKKEGPSAVDAINSGKLEGGNMIVQFPAGIRHVDYFYIPIKDPRGKVHKLIEIFLDQTNLVEQLHESETLVHESPAGIITTDLNGKILSSNKAFQDIIQLSESKLTTMSLKEINVIEREGTTFNEVISSKKDGTGTITVDLGSFTKILNYTYIPILDVNNNVIKIVMMYIDITTIKKMVVYLEKSISNLYENISSLSHGNTSFTSTVLDADREITGAQEQFVKISQAVNIARDAIARLVRDSTHIADAALAGNLSFRVDQTVHEGDYRKVIEGMNQTQASIEMPVMEAMRIAKEYAGYNFSARFDKKLDIKGDWISFRGALDEIGDKVAEAISTINTQVKNLSLNADQANVNVGEIAQGAGQMAHSASQVSTNAEQGNSGVQQILKAMEDLTITVAEVSKKTEEVSEYSRNANDLAKEGASLAKKSEDGMQVITTSAEDMNRLIREIQQDMGQIGKIVRLISDIASQTNLLALNAAIEAARAGEAGRGFAVVAAEVKALATESRISAENIAEMITSLQKKTEDAGNSAETAAEAIKDGNVALSDTLKVFGKLAESVSGISMHVEQVAAMTEEQASGVEEVTASVNEISNLLEGNSKEAVDIAGIAEESAASIDELKSIIQQVNSGTDQVSKAVAHFVV</sequence>
<organism evidence="6 7">
    <name type="scientific">Methanospirillum hungatei</name>
    <dbReference type="NCBI Taxonomy" id="2203"/>
    <lineage>
        <taxon>Archaea</taxon>
        <taxon>Methanobacteriati</taxon>
        <taxon>Methanobacteriota</taxon>
        <taxon>Stenosarchaea group</taxon>
        <taxon>Methanomicrobia</taxon>
        <taxon>Methanomicrobiales</taxon>
        <taxon>Methanospirillaceae</taxon>
        <taxon>Methanospirillum</taxon>
    </lineage>
</organism>
<dbReference type="CDD" id="cd00130">
    <property type="entry name" value="PAS"/>
    <property type="match status" value="6"/>
</dbReference>
<dbReference type="Proteomes" id="UP000694228">
    <property type="component" value="Chromosome"/>
</dbReference>
<dbReference type="NCBIfam" id="TIGR00229">
    <property type="entry name" value="sensory_box"/>
    <property type="match status" value="2"/>
</dbReference>
<protein>
    <submittedName>
        <fullName evidence="6">PAS domain-containing protein</fullName>
    </submittedName>
</protein>
<dbReference type="InterPro" id="IPR000014">
    <property type="entry name" value="PAS"/>
</dbReference>
<dbReference type="GO" id="GO:0007165">
    <property type="term" value="P:signal transduction"/>
    <property type="evidence" value="ECO:0007669"/>
    <property type="project" value="UniProtKB-KW"/>
</dbReference>